<dbReference type="InterPro" id="IPR035965">
    <property type="entry name" value="PAS-like_dom_sf"/>
</dbReference>
<feature type="domain" description="Histidine kinase" evidence="5">
    <location>
        <begin position="267"/>
        <end position="490"/>
    </location>
</feature>
<dbReference type="AlphaFoldDB" id="S0G2L0"/>
<dbReference type="InterPro" id="IPR004358">
    <property type="entry name" value="Sig_transdc_His_kin-like_C"/>
</dbReference>
<dbReference type="Pfam" id="PF00072">
    <property type="entry name" value="Response_reg"/>
    <property type="match status" value="1"/>
</dbReference>
<dbReference type="SMART" id="SM00448">
    <property type="entry name" value="REC"/>
    <property type="match status" value="1"/>
</dbReference>
<dbReference type="Gene3D" id="3.30.450.20">
    <property type="entry name" value="PAS domain"/>
    <property type="match status" value="2"/>
</dbReference>
<dbReference type="CDD" id="cd00130">
    <property type="entry name" value="PAS"/>
    <property type="match status" value="2"/>
</dbReference>
<dbReference type="Pfam" id="PF13188">
    <property type="entry name" value="PAS_8"/>
    <property type="match status" value="1"/>
</dbReference>
<protein>
    <recommendedName>
        <fullName evidence="2">histidine kinase</fullName>
        <ecNumber evidence="2">2.7.13.3</ecNumber>
    </recommendedName>
</protein>
<dbReference type="PRINTS" id="PR00344">
    <property type="entry name" value="BCTRLSENSOR"/>
</dbReference>
<evidence type="ECO:0000259" key="5">
    <source>
        <dbReference type="PROSITE" id="PS50109"/>
    </source>
</evidence>
<dbReference type="InterPro" id="IPR036097">
    <property type="entry name" value="HisK_dim/P_sf"/>
</dbReference>
<dbReference type="SMART" id="SM00387">
    <property type="entry name" value="HATPase_c"/>
    <property type="match status" value="1"/>
</dbReference>
<dbReference type="PANTHER" id="PTHR43065:SF42">
    <property type="entry name" value="TWO-COMPONENT SENSOR PPRA"/>
    <property type="match status" value="1"/>
</dbReference>
<dbReference type="Gene3D" id="3.40.50.2300">
    <property type="match status" value="1"/>
</dbReference>
<dbReference type="EMBL" id="APJX01000001">
    <property type="protein sequence ID" value="EMS81588.1"/>
    <property type="molecule type" value="Genomic_DNA"/>
</dbReference>
<feature type="modified residue" description="4-aspartylphosphate" evidence="4">
    <location>
        <position position="562"/>
    </location>
</feature>
<dbReference type="EC" id="2.7.13.3" evidence="2"/>
<evidence type="ECO:0000259" key="6">
    <source>
        <dbReference type="PROSITE" id="PS50110"/>
    </source>
</evidence>
<dbReference type="InterPro" id="IPR000014">
    <property type="entry name" value="PAS"/>
</dbReference>
<dbReference type="Pfam" id="PF00512">
    <property type="entry name" value="HisKA"/>
    <property type="match status" value="1"/>
</dbReference>
<evidence type="ECO:0000256" key="4">
    <source>
        <dbReference type="PROSITE-ProRule" id="PRU00169"/>
    </source>
</evidence>
<feature type="domain" description="Response regulatory" evidence="6">
    <location>
        <begin position="511"/>
        <end position="627"/>
    </location>
</feature>
<dbReference type="SMART" id="SM00091">
    <property type="entry name" value="PAS"/>
    <property type="match status" value="2"/>
</dbReference>
<dbReference type="Gene3D" id="1.10.287.130">
    <property type="match status" value="1"/>
</dbReference>
<dbReference type="PATRIC" id="fig|1286635.3.peg.757"/>
<dbReference type="SUPFAM" id="SSF55874">
    <property type="entry name" value="ATPase domain of HSP90 chaperone/DNA topoisomerase II/histidine kinase"/>
    <property type="match status" value="1"/>
</dbReference>
<dbReference type="Proteomes" id="UP000014216">
    <property type="component" value="Unassembled WGS sequence"/>
</dbReference>
<dbReference type="RefSeq" id="WP_006964335.1">
    <property type="nucleotide sequence ID" value="NZ_APJX01000001.1"/>
</dbReference>
<dbReference type="SUPFAM" id="SSF47384">
    <property type="entry name" value="Homodimeric domain of signal transducing histidine kinase"/>
    <property type="match status" value="1"/>
</dbReference>
<dbReference type="Gene3D" id="3.30.565.10">
    <property type="entry name" value="Histidine kinase-like ATPase, C-terminal domain"/>
    <property type="match status" value="1"/>
</dbReference>
<dbReference type="SUPFAM" id="SSF52172">
    <property type="entry name" value="CheY-like"/>
    <property type="match status" value="1"/>
</dbReference>
<dbReference type="PROSITE" id="PS50110">
    <property type="entry name" value="RESPONSE_REGULATORY"/>
    <property type="match status" value="1"/>
</dbReference>
<dbReference type="InterPro" id="IPR001789">
    <property type="entry name" value="Sig_transdc_resp-reg_receiver"/>
</dbReference>
<dbReference type="InterPro" id="IPR036890">
    <property type="entry name" value="HATPase_C_sf"/>
</dbReference>
<dbReference type="InterPro" id="IPR013656">
    <property type="entry name" value="PAS_4"/>
</dbReference>
<dbReference type="NCBIfam" id="TIGR00229">
    <property type="entry name" value="sensory_box"/>
    <property type="match status" value="2"/>
</dbReference>
<keyword evidence="9" id="KW-1185">Reference proteome</keyword>
<name>S0G2L0_9BACT</name>
<dbReference type="InterPro" id="IPR011006">
    <property type="entry name" value="CheY-like_superfamily"/>
</dbReference>
<evidence type="ECO:0000256" key="1">
    <source>
        <dbReference type="ARBA" id="ARBA00000085"/>
    </source>
</evidence>
<evidence type="ECO:0000259" key="7">
    <source>
        <dbReference type="PROSITE" id="PS50112"/>
    </source>
</evidence>
<dbReference type="CDD" id="cd00082">
    <property type="entry name" value="HisKA"/>
    <property type="match status" value="1"/>
</dbReference>
<evidence type="ECO:0000256" key="2">
    <source>
        <dbReference type="ARBA" id="ARBA00012438"/>
    </source>
</evidence>
<keyword evidence="8" id="KW-0808">Transferase</keyword>
<dbReference type="InterPro" id="IPR003594">
    <property type="entry name" value="HATPase_dom"/>
</dbReference>
<dbReference type="PROSITE" id="PS50109">
    <property type="entry name" value="HIS_KIN"/>
    <property type="match status" value="1"/>
</dbReference>
<proteinExistence type="predicted"/>
<dbReference type="OrthoDB" id="9813024at2"/>
<dbReference type="SUPFAM" id="SSF55785">
    <property type="entry name" value="PYP-like sensor domain (PAS domain)"/>
    <property type="match status" value="2"/>
</dbReference>
<organism evidence="8 9">
    <name type="scientific">Desulfotignum phosphitoxidans DSM 13687</name>
    <dbReference type="NCBI Taxonomy" id="1286635"/>
    <lineage>
        <taxon>Bacteria</taxon>
        <taxon>Pseudomonadati</taxon>
        <taxon>Thermodesulfobacteriota</taxon>
        <taxon>Desulfobacteria</taxon>
        <taxon>Desulfobacterales</taxon>
        <taxon>Desulfobacteraceae</taxon>
        <taxon>Desulfotignum</taxon>
    </lineage>
</organism>
<reference evidence="8 9" key="1">
    <citation type="journal article" date="2013" name="Genome Announc.">
        <title>Draft Genome Sequence of Desulfotignum phosphitoxidans DSM 13687 Strain FiPS-3.</title>
        <authorList>
            <person name="Poehlein A."/>
            <person name="Daniel R."/>
            <person name="Simeonova D.D."/>
        </authorList>
    </citation>
    <scope>NUCLEOTIDE SEQUENCE [LARGE SCALE GENOMIC DNA]</scope>
    <source>
        <strain evidence="8 9">DSM 13687</strain>
    </source>
</reference>
<keyword evidence="8" id="KW-0418">Kinase</keyword>
<dbReference type="PANTHER" id="PTHR43065">
    <property type="entry name" value="SENSOR HISTIDINE KINASE"/>
    <property type="match status" value="1"/>
</dbReference>
<comment type="catalytic activity">
    <reaction evidence="1">
        <text>ATP + protein L-histidine = ADP + protein N-phospho-L-histidine.</text>
        <dbReference type="EC" id="2.7.13.3"/>
    </reaction>
</comment>
<dbReference type="PROSITE" id="PS50112">
    <property type="entry name" value="PAS"/>
    <property type="match status" value="1"/>
</dbReference>
<keyword evidence="3 4" id="KW-0597">Phosphoprotein</keyword>
<gene>
    <name evidence="8" type="ORF">Dpo_1c07290</name>
</gene>
<accession>S0G2L0</accession>
<comment type="caution">
    <text evidence="8">The sequence shown here is derived from an EMBL/GenBank/DDBJ whole genome shotgun (WGS) entry which is preliminary data.</text>
</comment>
<dbReference type="SMART" id="SM00388">
    <property type="entry name" value="HisKA"/>
    <property type="match status" value="1"/>
</dbReference>
<dbReference type="CDD" id="cd00156">
    <property type="entry name" value="REC"/>
    <property type="match status" value="1"/>
</dbReference>
<dbReference type="InterPro" id="IPR003661">
    <property type="entry name" value="HisK_dim/P_dom"/>
</dbReference>
<evidence type="ECO:0000313" key="9">
    <source>
        <dbReference type="Proteomes" id="UP000014216"/>
    </source>
</evidence>
<dbReference type="GO" id="GO:0000155">
    <property type="term" value="F:phosphorelay sensor kinase activity"/>
    <property type="evidence" value="ECO:0007669"/>
    <property type="project" value="InterPro"/>
</dbReference>
<dbReference type="Pfam" id="PF08448">
    <property type="entry name" value="PAS_4"/>
    <property type="match status" value="1"/>
</dbReference>
<dbReference type="InterPro" id="IPR005467">
    <property type="entry name" value="His_kinase_dom"/>
</dbReference>
<evidence type="ECO:0000313" key="8">
    <source>
        <dbReference type="EMBL" id="EMS81588.1"/>
    </source>
</evidence>
<sequence>MVKILIDQLSENIVETIHEPLLVLDSDLKVILANRSFIDSFKVTRKETLGSFVYDLGNGQWDIPRLRELLEKVLPEKNPFDNYEVEHNFAAIGRRIMLLNGRQIEQAAGKGQIILLAIEDITERRQLEMLLADSEKRYRRLFETANDGILLLEKNEGHIAQANPAVTSMLGYSTSEFFGKKLKDVGFPDHMGTIQALLQALEQNGIVHYNDTPIHKKTGEVLYSDIYMVDKADLVQCNIRDATRHRNLEAQLRQAQKMEAVGSLTGGIAHDFNNILNVIIGYGTMVKDRLDPGSPAMENMNEVLTAADRAAELIRKLLVFSRERIVEVKSVNINALIFDLQKMLVRIIKESIEFHLDLANRSLIVRADAGEIEHVLINLATNARDAMREGGRLTISTGLSEMDEESVAAYGYGKPDRYVRITVADTGTGMDAKTQKKIFDPFFTTKDVGKGTGLGLAVSYGIIKQHNGYINVYSEPGQGTVFNIFLPLSEETATGDEKADAAAPVMGGNETVLVAEDETSLRKLIKTVLESSGYCVILAEDGQDAVTKFMENRERINLVMLDMIMPKKSGKEVCEVVRKMDPRMKVLFASGYAMNNITKKEMTKDVFDFIHKPFRPKDLLIKVREILDRQGK</sequence>
<feature type="domain" description="PAS" evidence="7">
    <location>
        <begin position="134"/>
        <end position="205"/>
    </location>
</feature>
<evidence type="ECO:0000256" key="3">
    <source>
        <dbReference type="ARBA" id="ARBA00022553"/>
    </source>
</evidence>
<dbReference type="Pfam" id="PF02518">
    <property type="entry name" value="HATPase_c"/>
    <property type="match status" value="1"/>
</dbReference>